<keyword evidence="2" id="KW-1185">Reference proteome</keyword>
<evidence type="ECO:0000313" key="2">
    <source>
        <dbReference type="Proteomes" id="UP000759131"/>
    </source>
</evidence>
<reference evidence="1" key="1">
    <citation type="submission" date="2020-11" db="EMBL/GenBank/DDBJ databases">
        <authorList>
            <person name="Tran Van P."/>
        </authorList>
    </citation>
    <scope>NUCLEOTIDE SEQUENCE</scope>
</reference>
<dbReference type="Proteomes" id="UP000759131">
    <property type="component" value="Unassembled WGS sequence"/>
</dbReference>
<dbReference type="EMBL" id="CAJPIZ010027227">
    <property type="protein sequence ID" value="CAG2119200.1"/>
    <property type="molecule type" value="Genomic_DNA"/>
</dbReference>
<protein>
    <submittedName>
        <fullName evidence="1">Uncharacterized protein</fullName>
    </submittedName>
</protein>
<sequence>MRDTAHDLLETENRQRADRLATKISTLKN</sequence>
<proteinExistence type="predicted"/>
<name>A0A7R9LK61_9ACAR</name>
<feature type="non-terminal residue" evidence="1">
    <location>
        <position position="1"/>
    </location>
</feature>
<accession>A0A7R9LK61</accession>
<dbReference type="AlphaFoldDB" id="A0A7R9LK61"/>
<dbReference type="EMBL" id="OC881802">
    <property type="protein sequence ID" value="CAD7642451.1"/>
    <property type="molecule type" value="Genomic_DNA"/>
</dbReference>
<evidence type="ECO:0000313" key="1">
    <source>
        <dbReference type="EMBL" id="CAD7642451.1"/>
    </source>
</evidence>
<gene>
    <name evidence="1" type="ORF">OSB1V03_LOCUS19149</name>
</gene>
<organism evidence="1">
    <name type="scientific">Medioppia subpectinata</name>
    <dbReference type="NCBI Taxonomy" id="1979941"/>
    <lineage>
        <taxon>Eukaryota</taxon>
        <taxon>Metazoa</taxon>
        <taxon>Ecdysozoa</taxon>
        <taxon>Arthropoda</taxon>
        <taxon>Chelicerata</taxon>
        <taxon>Arachnida</taxon>
        <taxon>Acari</taxon>
        <taxon>Acariformes</taxon>
        <taxon>Sarcoptiformes</taxon>
        <taxon>Oribatida</taxon>
        <taxon>Brachypylina</taxon>
        <taxon>Oppioidea</taxon>
        <taxon>Oppiidae</taxon>
        <taxon>Medioppia</taxon>
    </lineage>
</organism>